<organism evidence="2 3">
    <name type="scientific">Cryptolaemus montrouzieri</name>
    <dbReference type="NCBI Taxonomy" id="559131"/>
    <lineage>
        <taxon>Eukaryota</taxon>
        <taxon>Metazoa</taxon>
        <taxon>Ecdysozoa</taxon>
        <taxon>Arthropoda</taxon>
        <taxon>Hexapoda</taxon>
        <taxon>Insecta</taxon>
        <taxon>Pterygota</taxon>
        <taxon>Neoptera</taxon>
        <taxon>Endopterygota</taxon>
        <taxon>Coleoptera</taxon>
        <taxon>Polyphaga</taxon>
        <taxon>Cucujiformia</taxon>
        <taxon>Coccinelloidea</taxon>
        <taxon>Coccinellidae</taxon>
        <taxon>Scymninae</taxon>
        <taxon>Scymnini</taxon>
        <taxon>Cryptolaemus</taxon>
    </lineage>
</organism>
<feature type="compositionally biased region" description="Polar residues" evidence="1">
    <location>
        <begin position="83"/>
        <end position="93"/>
    </location>
</feature>
<feature type="compositionally biased region" description="Polar residues" evidence="1">
    <location>
        <begin position="57"/>
        <end position="75"/>
    </location>
</feature>
<gene>
    <name evidence="2" type="ORF">HHI36_006600</name>
</gene>
<accession>A0ABD2NXJ9</accession>
<dbReference type="AlphaFoldDB" id="A0ABD2NXJ9"/>
<reference evidence="2 3" key="1">
    <citation type="journal article" date="2021" name="BMC Biol.">
        <title>Horizontally acquired antibacterial genes associated with adaptive radiation of ladybird beetles.</title>
        <authorList>
            <person name="Li H.S."/>
            <person name="Tang X.F."/>
            <person name="Huang Y.H."/>
            <person name="Xu Z.Y."/>
            <person name="Chen M.L."/>
            <person name="Du X.Y."/>
            <person name="Qiu B.Y."/>
            <person name="Chen P.T."/>
            <person name="Zhang W."/>
            <person name="Slipinski A."/>
            <person name="Escalona H.E."/>
            <person name="Waterhouse R.M."/>
            <person name="Zwick A."/>
            <person name="Pang H."/>
        </authorList>
    </citation>
    <scope>NUCLEOTIDE SEQUENCE [LARGE SCALE GENOMIC DNA]</scope>
    <source>
        <strain evidence="2">SYSU2018</strain>
    </source>
</reference>
<keyword evidence="3" id="KW-1185">Reference proteome</keyword>
<comment type="caution">
    <text evidence="2">The sequence shown here is derived from an EMBL/GenBank/DDBJ whole genome shotgun (WGS) entry which is preliminary data.</text>
</comment>
<name>A0ABD2NXJ9_9CUCU</name>
<feature type="region of interest" description="Disordered" evidence="1">
    <location>
        <begin position="57"/>
        <end position="109"/>
    </location>
</feature>
<evidence type="ECO:0000313" key="3">
    <source>
        <dbReference type="Proteomes" id="UP001516400"/>
    </source>
</evidence>
<sequence length="165" mass="18266">MINLTERNLDLVRIPSSQKQTNRQEKAPGKYINIVSQKQMSDENSYTDVVTRNHSAQIAEQENSVNANNHGGNTTRVEKNEGESTPPNSNPQVPANKAKNRAIVKGKAASEEEEFQAAKRMVWIFVGRAGPSSSAGMLQNHLKSKLNFNVAKIKKHESNTNPNKS</sequence>
<evidence type="ECO:0000313" key="2">
    <source>
        <dbReference type="EMBL" id="KAL3283456.1"/>
    </source>
</evidence>
<dbReference type="Proteomes" id="UP001516400">
    <property type="component" value="Unassembled WGS sequence"/>
</dbReference>
<protein>
    <submittedName>
        <fullName evidence="2">Uncharacterized protein</fullName>
    </submittedName>
</protein>
<dbReference type="EMBL" id="JABFTP020000144">
    <property type="protein sequence ID" value="KAL3283456.1"/>
    <property type="molecule type" value="Genomic_DNA"/>
</dbReference>
<evidence type="ECO:0000256" key="1">
    <source>
        <dbReference type="SAM" id="MobiDB-lite"/>
    </source>
</evidence>
<proteinExistence type="predicted"/>